<dbReference type="PROSITE" id="PS50939">
    <property type="entry name" value="CYTOCHROME_B561"/>
    <property type="match status" value="1"/>
</dbReference>
<evidence type="ECO:0000259" key="19">
    <source>
        <dbReference type="PROSITE" id="PS50939"/>
    </source>
</evidence>
<keyword evidence="21" id="KW-1185">Reference proteome</keyword>
<keyword evidence="6" id="KW-1278">Translocase</keyword>
<organism evidence="20 21">
    <name type="scientific">Myotis lucifugus</name>
    <name type="common">Little brown bat</name>
    <dbReference type="NCBI Taxonomy" id="59463"/>
    <lineage>
        <taxon>Eukaryota</taxon>
        <taxon>Metazoa</taxon>
        <taxon>Chordata</taxon>
        <taxon>Craniata</taxon>
        <taxon>Vertebrata</taxon>
        <taxon>Euteleostomi</taxon>
        <taxon>Mammalia</taxon>
        <taxon>Eutheria</taxon>
        <taxon>Laurasiatheria</taxon>
        <taxon>Chiroptera</taxon>
        <taxon>Yangochiroptera</taxon>
        <taxon>Vespertilionidae</taxon>
        <taxon>Myotis</taxon>
    </lineage>
</organism>
<dbReference type="GO" id="GO:0006879">
    <property type="term" value="P:intracellular iron ion homeostasis"/>
    <property type="evidence" value="ECO:0007669"/>
    <property type="project" value="Ensembl"/>
</dbReference>
<evidence type="ECO:0000256" key="7">
    <source>
        <dbReference type="ARBA" id="ARBA00022982"/>
    </source>
</evidence>
<accession>G1PKV6</accession>
<evidence type="ECO:0000256" key="6">
    <source>
        <dbReference type="ARBA" id="ARBA00022967"/>
    </source>
</evidence>
<dbReference type="Gene3D" id="1.20.120.1770">
    <property type="match status" value="1"/>
</dbReference>
<comment type="function">
    <text evidence="16">Transmembrane reductase that uses ascorbate as an electron donor in the cytoplasm and transfers electrons across membranes to reduce monodehydro-L-ascorbate radical in the lumen of secretory vesicles. It is therefore involved the regeneration and homeostasis within secretory vesicles of ascorbate which in turn provides reducing equivalents needed to support the activity of intravesicular enzymes.</text>
</comment>
<protein>
    <recommendedName>
        <fullName evidence="13">Transmembrane ascorbate-dependent reductase CYB561</fullName>
    </recommendedName>
    <alternativeName>
        <fullName evidence="14">Cytochrome b-561</fullName>
    </alternativeName>
    <alternativeName>
        <fullName evidence="15">Cytochrome b561</fullName>
    </alternativeName>
</protein>
<evidence type="ECO:0000256" key="1">
    <source>
        <dbReference type="ARBA" id="ARBA00001970"/>
    </source>
</evidence>
<dbReference type="PANTHER" id="PTHR10106">
    <property type="entry name" value="CYTOCHROME B561-RELATED"/>
    <property type="match status" value="1"/>
</dbReference>
<feature type="transmembrane region" description="Helical" evidence="18">
    <location>
        <begin position="88"/>
        <end position="107"/>
    </location>
</feature>
<reference evidence="20" key="3">
    <citation type="submission" date="2025-09" db="UniProtKB">
        <authorList>
            <consortium name="Ensembl"/>
        </authorList>
    </citation>
    <scope>IDENTIFICATION</scope>
</reference>
<dbReference type="SMART" id="SM00665">
    <property type="entry name" value="B561"/>
    <property type="match status" value="1"/>
</dbReference>
<feature type="transmembrane region" description="Helical" evidence="18">
    <location>
        <begin position="160"/>
        <end position="180"/>
    </location>
</feature>
<dbReference type="GO" id="GO:0042584">
    <property type="term" value="C:chromaffin granule membrane"/>
    <property type="evidence" value="ECO:0007669"/>
    <property type="project" value="UniProtKB-SubCell"/>
</dbReference>
<evidence type="ECO:0000313" key="20">
    <source>
        <dbReference type="Ensembl" id="ENSMLUP00000011459.2"/>
    </source>
</evidence>
<feature type="transmembrane region" description="Helical" evidence="18">
    <location>
        <begin position="58"/>
        <end position="76"/>
    </location>
</feature>
<evidence type="ECO:0000256" key="15">
    <source>
        <dbReference type="ARBA" id="ARBA00032709"/>
    </source>
</evidence>
<evidence type="ECO:0000256" key="12">
    <source>
        <dbReference type="ARBA" id="ARBA00024185"/>
    </source>
</evidence>
<reference evidence="20 21" key="1">
    <citation type="journal article" date="2011" name="Nature">
        <title>A high-resolution map of human evolutionary constraint using 29 mammals.</title>
        <authorList>
            <person name="Lindblad-Toh K."/>
            <person name="Garber M."/>
            <person name="Zuk O."/>
            <person name="Lin M.F."/>
            <person name="Parker B.J."/>
            <person name="Washietl S."/>
            <person name="Kheradpour P."/>
            <person name="Ernst J."/>
            <person name="Jordan G."/>
            <person name="Mauceli E."/>
            <person name="Ward L.D."/>
            <person name="Lowe C.B."/>
            <person name="Holloway A.K."/>
            <person name="Clamp M."/>
            <person name="Gnerre S."/>
            <person name="Alfoldi J."/>
            <person name="Beal K."/>
            <person name="Chang J."/>
            <person name="Clawson H."/>
            <person name="Cuff J."/>
            <person name="Di Palma F."/>
            <person name="Fitzgerald S."/>
            <person name="Flicek P."/>
            <person name="Guttman M."/>
            <person name="Hubisz M.J."/>
            <person name="Jaffe D.B."/>
            <person name="Jungreis I."/>
            <person name="Kent W.J."/>
            <person name="Kostka D."/>
            <person name="Lara M."/>
            <person name="Martins A.L."/>
            <person name="Massingham T."/>
            <person name="Moltke I."/>
            <person name="Raney B.J."/>
            <person name="Rasmussen M.D."/>
            <person name="Robinson J."/>
            <person name="Stark A."/>
            <person name="Vilella A.J."/>
            <person name="Wen J."/>
            <person name="Xie X."/>
            <person name="Zody M.C."/>
            <person name="Baldwin J."/>
            <person name="Bloom T."/>
            <person name="Chin C.W."/>
            <person name="Heiman D."/>
            <person name="Nicol R."/>
            <person name="Nusbaum C."/>
            <person name="Young S."/>
            <person name="Wilkinson J."/>
            <person name="Worley K.C."/>
            <person name="Kovar C.L."/>
            <person name="Muzny D.M."/>
            <person name="Gibbs R.A."/>
            <person name="Cree A."/>
            <person name="Dihn H.H."/>
            <person name="Fowler G."/>
            <person name="Jhangiani S."/>
            <person name="Joshi V."/>
            <person name="Lee S."/>
            <person name="Lewis L.R."/>
            <person name="Nazareth L.V."/>
            <person name="Okwuonu G."/>
            <person name="Santibanez J."/>
            <person name="Warren W.C."/>
            <person name="Mardis E.R."/>
            <person name="Weinstock G.M."/>
            <person name="Wilson R.K."/>
            <person name="Delehaunty K."/>
            <person name="Dooling D."/>
            <person name="Fronik C."/>
            <person name="Fulton L."/>
            <person name="Fulton B."/>
            <person name="Graves T."/>
            <person name="Minx P."/>
            <person name="Sodergren E."/>
            <person name="Birney E."/>
            <person name="Margulies E.H."/>
            <person name="Herrero J."/>
            <person name="Green E.D."/>
            <person name="Haussler D."/>
            <person name="Siepel A."/>
            <person name="Goldman N."/>
            <person name="Pollard K.S."/>
            <person name="Pedersen J.S."/>
            <person name="Lander E.S."/>
            <person name="Kellis M."/>
        </authorList>
    </citation>
    <scope>NUCLEOTIDE SEQUENCE [LARGE SCALE GENOMIC DNA]</scope>
</reference>
<comment type="catalytic activity">
    <reaction evidence="17">
        <text>monodehydro-L-ascorbate radical(out) + L-ascorbate(in) = monodehydro-L-ascorbate radical(in) + L-ascorbate(out)</text>
        <dbReference type="Rhea" id="RHEA:66524"/>
        <dbReference type="ChEBI" id="CHEBI:38290"/>
        <dbReference type="ChEBI" id="CHEBI:59513"/>
    </reaction>
    <physiologicalReaction direction="left-to-right" evidence="17">
        <dbReference type="Rhea" id="RHEA:66525"/>
    </physiologicalReaction>
</comment>
<dbReference type="EMBL" id="AAPE02024418">
    <property type="status" value="NOT_ANNOTATED_CDS"/>
    <property type="molecule type" value="Genomic_DNA"/>
</dbReference>
<dbReference type="GO" id="GO:0005765">
    <property type="term" value="C:lysosomal membrane"/>
    <property type="evidence" value="ECO:0007669"/>
    <property type="project" value="TreeGrafter"/>
</dbReference>
<feature type="transmembrane region" description="Helical" evidence="18">
    <location>
        <begin position="200"/>
        <end position="220"/>
    </location>
</feature>
<keyword evidence="9" id="KW-0408">Iron</keyword>
<evidence type="ECO:0000256" key="9">
    <source>
        <dbReference type="ARBA" id="ARBA00023004"/>
    </source>
</evidence>
<dbReference type="GO" id="GO:0140575">
    <property type="term" value="F:transmembrane monodehydroascorbate reductase activity"/>
    <property type="evidence" value="ECO:0007669"/>
    <property type="project" value="Ensembl"/>
</dbReference>
<dbReference type="FunCoup" id="G1PKV6">
    <property type="interactions" value="74"/>
</dbReference>
<proteinExistence type="predicted"/>
<feature type="transmembrane region" description="Helical" evidence="18">
    <location>
        <begin position="127"/>
        <end position="148"/>
    </location>
</feature>
<feature type="domain" description="Cytochrome b561" evidence="19">
    <location>
        <begin position="20"/>
        <end position="221"/>
    </location>
</feature>
<dbReference type="GeneTree" id="ENSGT00950000183197"/>
<evidence type="ECO:0000256" key="4">
    <source>
        <dbReference type="ARBA" id="ARBA00022692"/>
    </source>
</evidence>
<dbReference type="PANTHER" id="PTHR10106:SF14">
    <property type="entry name" value="TRANSMEMBRANE ASCORBATE-DEPENDENT REDUCTASE CYB561"/>
    <property type="match status" value="1"/>
</dbReference>
<name>G1PKV6_MYOLU</name>
<evidence type="ECO:0000256" key="13">
    <source>
        <dbReference type="ARBA" id="ARBA00024231"/>
    </source>
</evidence>
<keyword evidence="3" id="KW-0349">Heme</keyword>
<comment type="cofactor">
    <cofactor evidence="1">
        <name>heme b</name>
        <dbReference type="ChEBI" id="CHEBI:60344"/>
    </cofactor>
</comment>
<dbReference type="InParanoid" id="G1PKV6"/>
<keyword evidence="7" id="KW-0249">Electron transport</keyword>
<evidence type="ECO:0000256" key="18">
    <source>
        <dbReference type="SAM" id="Phobius"/>
    </source>
</evidence>
<dbReference type="AlphaFoldDB" id="G1PKV6"/>
<reference evidence="20" key="2">
    <citation type="submission" date="2025-08" db="UniProtKB">
        <authorList>
            <consortium name="Ensembl"/>
        </authorList>
    </citation>
    <scope>IDENTIFICATION</scope>
</reference>
<keyword evidence="2" id="KW-0813">Transport</keyword>
<evidence type="ECO:0000313" key="21">
    <source>
        <dbReference type="Proteomes" id="UP000001074"/>
    </source>
</evidence>
<dbReference type="CDD" id="cd08763">
    <property type="entry name" value="Cyt_b561_CYB561"/>
    <property type="match status" value="1"/>
</dbReference>
<gene>
    <name evidence="20" type="primary">CYB561</name>
</gene>
<dbReference type="InterPro" id="IPR006593">
    <property type="entry name" value="Cyt_b561/ferric_Rdtase_TM"/>
</dbReference>
<evidence type="ECO:0000256" key="16">
    <source>
        <dbReference type="ARBA" id="ARBA00045973"/>
    </source>
</evidence>
<dbReference type="STRING" id="59463.ENSMLUP00000011459"/>
<sequence>LSMESRASPRPGGLSYCVAFSQLLGLTVVAVTGAWLGLYRGGIAWESALQFNVHPLCMVIGLIFLQGDALLVYRVFRNEAKRTTKILHGLLHGFAFIIALVGLVAVFDYHRKKGYADLYSLHSWCGILAFVLYVLQWLVGFSFFLFPGASFSLRSRYRPLHIFFGASIFLLSVGTALLGLKEALLFKLGTKYSTFEPEGVLANVLGLLLAGFALVMLYILTRTEWKRPPQAEEQALSMDFKTLTEGDSPSSQ</sequence>
<evidence type="ECO:0000256" key="2">
    <source>
        <dbReference type="ARBA" id="ARBA00022448"/>
    </source>
</evidence>
<dbReference type="Proteomes" id="UP000001074">
    <property type="component" value="Unassembled WGS sequence"/>
</dbReference>
<evidence type="ECO:0000256" key="11">
    <source>
        <dbReference type="ARBA" id="ARBA00023329"/>
    </source>
</evidence>
<feature type="transmembrane region" description="Helical" evidence="18">
    <location>
        <begin position="12"/>
        <end position="38"/>
    </location>
</feature>
<dbReference type="Ensembl" id="ENSMLUT00000012593.2">
    <property type="protein sequence ID" value="ENSMLUP00000011459.2"/>
    <property type="gene ID" value="ENSMLUG00000012591.2"/>
</dbReference>
<evidence type="ECO:0000256" key="10">
    <source>
        <dbReference type="ARBA" id="ARBA00023136"/>
    </source>
</evidence>
<keyword evidence="10 18" id="KW-0472">Membrane</keyword>
<keyword evidence="8 18" id="KW-1133">Transmembrane helix</keyword>
<dbReference type="InterPro" id="IPR043205">
    <property type="entry name" value="CYB561/CYBRD1-like"/>
</dbReference>
<dbReference type="GO" id="GO:0046872">
    <property type="term" value="F:metal ion binding"/>
    <property type="evidence" value="ECO:0007669"/>
    <property type="project" value="UniProtKB-KW"/>
</dbReference>
<evidence type="ECO:0000256" key="5">
    <source>
        <dbReference type="ARBA" id="ARBA00022723"/>
    </source>
</evidence>
<dbReference type="eggNOG" id="KOG1619">
    <property type="taxonomic scope" value="Eukaryota"/>
</dbReference>
<evidence type="ECO:0000256" key="3">
    <source>
        <dbReference type="ARBA" id="ARBA00022617"/>
    </source>
</evidence>
<evidence type="ECO:0000256" key="8">
    <source>
        <dbReference type="ARBA" id="ARBA00022989"/>
    </source>
</evidence>
<evidence type="ECO:0000256" key="17">
    <source>
        <dbReference type="ARBA" id="ARBA00047447"/>
    </source>
</evidence>
<dbReference type="GO" id="GO:0140576">
    <property type="term" value="P:ascorbate homeostasis"/>
    <property type="evidence" value="ECO:0007669"/>
    <property type="project" value="Ensembl"/>
</dbReference>
<keyword evidence="11" id="KW-0968">Cytoplasmic vesicle</keyword>
<dbReference type="FunFam" id="1.20.120.1770:FF:000001">
    <property type="entry name" value="Cytochrome b reductase 1"/>
    <property type="match status" value="1"/>
</dbReference>
<keyword evidence="5" id="KW-0479">Metal-binding</keyword>
<comment type="subcellular location">
    <subcellularLocation>
        <location evidence="12">Cytoplasmic vesicle</location>
        <location evidence="12">Secretory vesicle</location>
        <location evidence="12">Chromaffin granule membrane</location>
        <topology evidence="12">Multi-pass membrane protein</topology>
    </subcellularLocation>
</comment>
<dbReference type="OMA" id="LHFRGGM"/>
<dbReference type="Pfam" id="PF03188">
    <property type="entry name" value="Cytochrom_B561"/>
    <property type="match status" value="1"/>
</dbReference>
<evidence type="ECO:0000256" key="14">
    <source>
        <dbReference type="ARBA" id="ARBA00030896"/>
    </source>
</evidence>
<keyword evidence="4 18" id="KW-0812">Transmembrane</keyword>
<dbReference type="HOGENOM" id="CLU_069712_1_1_1"/>